<dbReference type="InterPro" id="IPR012337">
    <property type="entry name" value="RNaseH-like_sf"/>
</dbReference>
<evidence type="ECO:0000313" key="3">
    <source>
        <dbReference type="EMBL" id="CAH1114887.1"/>
    </source>
</evidence>
<sequence length="126" mass="13926">MGKYSPPSSASTVQQDDGDGSLWSIHDKSLEKSRMLSSEAESTFPSELKLYLQQSTMSRVQDPVQFWHQSKTLMAALSSVALKYLAVVGSSVTSEKLVSALNAIVTDDRSRLTDAHITERVFMNRV</sequence>
<evidence type="ECO:0000259" key="2">
    <source>
        <dbReference type="Pfam" id="PF05699"/>
    </source>
</evidence>
<name>A0A9P0D608_9CUCU</name>
<proteinExistence type="predicted"/>
<gene>
    <name evidence="3" type="ORF">PSYICH_LOCUS14637</name>
</gene>
<dbReference type="EMBL" id="OV651820">
    <property type="protein sequence ID" value="CAH1114887.1"/>
    <property type="molecule type" value="Genomic_DNA"/>
</dbReference>
<dbReference type="InterPro" id="IPR008906">
    <property type="entry name" value="HATC_C_dom"/>
</dbReference>
<feature type="compositionally biased region" description="Polar residues" evidence="1">
    <location>
        <begin position="1"/>
        <end position="15"/>
    </location>
</feature>
<dbReference type="PANTHER" id="PTHR47611">
    <property type="entry name" value="HAT DIMERISATION DOMAIN, C-TERMINAL"/>
    <property type="match status" value="1"/>
</dbReference>
<reference evidence="3" key="1">
    <citation type="submission" date="2022-01" db="EMBL/GenBank/DDBJ databases">
        <authorList>
            <person name="King R."/>
        </authorList>
    </citation>
    <scope>NUCLEOTIDE SEQUENCE</scope>
</reference>
<dbReference type="GO" id="GO:0046983">
    <property type="term" value="F:protein dimerization activity"/>
    <property type="evidence" value="ECO:0007669"/>
    <property type="project" value="InterPro"/>
</dbReference>
<keyword evidence="4" id="KW-1185">Reference proteome</keyword>
<feature type="domain" description="HAT C-terminal dimerisation" evidence="2">
    <location>
        <begin position="47"/>
        <end position="124"/>
    </location>
</feature>
<dbReference type="PANTHER" id="PTHR47611:SF1">
    <property type="entry name" value="CCHC-TYPE DOMAIN-CONTAINING PROTEIN"/>
    <property type="match status" value="1"/>
</dbReference>
<dbReference type="Proteomes" id="UP001153636">
    <property type="component" value="Chromosome 8"/>
</dbReference>
<dbReference type="AlphaFoldDB" id="A0A9P0D608"/>
<dbReference type="SUPFAM" id="SSF53098">
    <property type="entry name" value="Ribonuclease H-like"/>
    <property type="match status" value="1"/>
</dbReference>
<dbReference type="Pfam" id="PF05699">
    <property type="entry name" value="Dimer_Tnp_hAT"/>
    <property type="match status" value="1"/>
</dbReference>
<evidence type="ECO:0000313" key="4">
    <source>
        <dbReference type="Proteomes" id="UP001153636"/>
    </source>
</evidence>
<protein>
    <recommendedName>
        <fullName evidence="2">HAT C-terminal dimerisation domain-containing protein</fullName>
    </recommendedName>
</protein>
<feature type="region of interest" description="Disordered" evidence="1">
    <location>
        <begin position="1"/>
        <end position="24"/>
    </location>
</feature>
<evidence type="ECO:0000256" key="1">
    <source>
        <dbReference type="SAM" id="MobiDB-lite"/>
    </source>
</evidence>
<dbReference type="OrthoDB" id="6620210at2759"/>
<organism evidence="3 4">
    <name type="scientific">Psylliodes chrysocephalus</name>
    <dbReference type="NCBI Taxonomy" id="3402493"/>
    <lineage>
        <taxon>Eukaryota</taxon>
        <taxon>Metazoa</taxon>
        <taxon>Ecdysozoa</taxon>
        <taxon>Arthropoda</taxon>
        <taxon>Hexapoda</taxon>
        <taxon>Insecta</taxon>
        <taxon>Pterygota</taxon>
        <taxon>Neoptera</taxon>
        <taxon>Endopterygota</taxon>
        <taxon>Coleoptera</taxon>
        <taxon>Polyphaga</taxon>
        <taxon>Cucujiformia</taxon>
        <taxon>Chrysomeloidea</taxon>
        <taxon>Chrysomelidae</taxon>
        <taxon>Galerucinae</taxon>
        <taxon>Alticini</taxon>
        <taxon>Psylliodes</taxon>
    </lineage>
</organism>
<accession>A0A9P0D608</accession>